<gene>
    <name evidence="2" type="ORF">HMPREF1555_01634</name>
</gene>
<dbReference type="EMBL" id="AWUW01000119">
    <property type="protein sequence ID" value="ERJ64925.1"/>
    <property type="molecule type" value="Genomic_DNA"/>
</dbReference>
<sequence length="39" mass="4432">MSDLYRTSLNTERPSATGFGAEADGRRSERRGINLYINR</sequence>
<reference evidence="2 3" key="1">
    <citation type="submission" date="2013-06" db="EMBL/GenBank/DDBJ databases">
        <authorList>
            <person name="Weinstock G."/>
            <person name="Sodergren E."/>
            <person name="Lobos E.A."/>
            <person name="Fulton L."/>
            <person name="Fulton R."/>
            <person name="Courtney L."/>
            <person name="Fronick C."/>
            <person name="O'Laughlin M."/>
            <person name="Godfrey J."/>
            <person name="Wilson R.M."/>
            <person name="Miner T."/>
            <person name="Farmer C."/>
            <person name="Delehaunty K."/>
            <person name="Cordes M."/>
            <person name="Minx P."/>
            <person name="Tomlinson C."/>
            <person name="Chen J."/>
            <person name="Wollam A."/>
            <person name="Pepin K.H."/>
            <person name="Bhonagiri V."/>
            <person name="Zhang X."/>
            <person name="Warren W."/>
            <person name="Mitreva M."/>
            <person name="Mardis E.R."/>
            <person name="Wilson R.K."/>
        </authorList>
    </citation>
    <scope>NUCLEOTIDE SEQUENCE [LARGE SCALE GENOMIC DNA]</scope>
    <source>
        <strain evidence="2 3">F0570</strain>
    </source>
</reference>
<evidence type="ECO:0000313" key="2">
    <source>
        <dbReference type="EMBL" id="ERJ64925.1"/>
    </source>
</evidence>
<comment type="caution">
    <text evidence="2">The sequence shown here is derived from an EMBL/GenBank/DDBJ whole genome shotgun (WGS) entry which is preliminary data.</text>
</comment>
<evidence type="ECO:0000313" key="3">
    <source>
        <dbReference type="Proteomes" id="UP000016630"/>
    </source>
</evidence>
<dbReference type="HOGENOM" id="CLU_3314441_0_0_10"/>
<accession>A0A0E2LPD8</accession>
<protein>
    <submittedName>
        <fullName evidence="2">Uncharacterized protein</fullName>
    </submittedName>
</protein>
<dbReference type="Proteomes" id="UP000016630">
    <property type="component" value="Unassembled WGS sequence"/>
</dbReference>
<evidence type="ECO:0000256" key="1">
    <source>
        <dbReference type="SAM" id="MobiDB-lite"/>
    </source>
</evidence>
<organism evidence="2 3">
    <name type="scientific">Porphyromonas gingivalis F0570</name>
    <dbReference type="NCBI Taxonomy" id="1227271"/>
    <lineage>
        <taxon>Bacteria</taxon>
        <taxon>Pseudomonadati</taxon>
        <taxon>Bacteroidota</taxon>
        <taxon>Bacteroidia</taxon>
        <taxon>Bacteroidales</taxon>
        <taxon>Porphyromonadaceae</taxon>
        <taxon>Porphyromonas</taxon>
    </lineage>
</organism>
<proteinExistence type="predicted"/>
<feature type="region of interest" description="Disordered" evidence="1">
    <location>
        <begin position="1"/>
        <end position="26"/>
    </location>
</feature>
<dbReference type="AlphaFoldDB" id="A0A0E2LPD8"/>
<name>A0A0E2LPD8_PORGN</name>
<feature type="compositionally biased region" description="Polar residues" evidence="1">
    <location>
        <begin position="1"/>
        <end position="14"/>
    </location>
</feature>